<gene>
    <name evidence="8" type="ORF">GSTUAT00006422001</name>
</gene>
<comment type="subcellular location">
    <subcellularLocation>
        <location evidence="1">Membrane</location>
        <topology evidence="1">Multi-pass membrane protein</topology>
    </subcellularLocation>
</comment>
<protein>
    <recommendedName>
        <fullName evidence="7">SLC26A/SulP transporter domain-containing protein</fullName>
    </recommendedName>
</protein>
<dbReference type="InterPro" id="IPR001902">
    <property type="entry name" value="SLC26A/SulP_fam"/>
</dbReference>
<feature type="transmembrane region" description="Helical" evidence="6">
    <location>
        <begin position="202"/>
        <end position="230"/>
    </location>
</feature>
<keyword evidence="4 6" id="KW-0472">Membrane</keyword>
<dbReference type="AlphaFoldDB" id="A0A292PP83"/>
<dbReference type="PANTHER" id="PTHR11814">
    <property type="entry name" value="SULFATE TRANSPORTER"/>
    <property type="match status" value="1"/>
</dbReference>
<feature type="transmembrane region" description="Helical" evidence="6">
    <location>
        <begin position="290"/>
        <end position="311"/>
    </location>
</feature>
<evidence type="ECO:0000256" key="3">
    <source>
        <dbReference type="ARBA" id="ARBA00022989"/>
    </source>
</evidence>
<keyword evidence="9" id="KW-1185">Reference proteome</keyword>
<feature type="transmembrane region" description="Helical" evidence="6">
    <location>
        <begin position="250"/>
        <end position="270"/>
    </location>
</feature>
<dbReference type="Pfam" id="PF00916">
    <property type="entry name" value="Sulfate_transp"/>
    <property type="match status" value="1"/>
</dbReference>
<proteinExistence type="predicted"/>
<keyword evidence="2 6" id="KW-0812">Transmembrane</keyword>
<evidence type="ECO:0000256" key="6">
    <source>
        <dbReference type="SAM" id="Phobius"/>
    </source>
</evidence>
<evidence type="ECO:0000313" key="9">
    <source>
        <dbReference type="Proteomes" id="UP001412239"/>
    </source>
</evidence>
<sequence length="812" mass="88653">MLAPLSTRIGHGLAWFLRIDLNPGHHAKEAPIPRVVEGHDRGGLGTTYIEHEPTMMEWFQQYEPSVPGFVSYLLSLIPFLSWIGRYNLKWLYEDLVTGITVGCVVIPQGMAYAKLALLPGEFGLYSSFVGVMIYWFFATSKDITISPVAVMSTLVSNIVSKAPKHSKTFPYTKEDIVSLLALVCGGIVTAMGLLRLGFIVEYIPLIAIVAFMTGFAISIATGQVGSLLGLSGFNTCDPTYKVIINILKHLHTAQLDTAMGLTALFLLYLIRWITGTYLPKRYPSHKKTWFFISTLRTAFTILLHTLIAWLVNWGRSPKEVLFKILGTAPSGFKHMGVPKAKAKIFNVFVDDLLAAVIVLLLSILINNYQINPSQELIAIGVTNIFGPFFGTYPATGSFSCTAIKSKAGVRTPFAGVITGIVVLLAIYLLTSVFYYIPNSSLSAVIIHAVSDLITPPNTVCKFWCISPLEVVIFFAGVIVTVFTSIENGIYITIALSAGIMLFRIAKAKGHLLGKVQVRSVTGASLYRVDDRSDQGSEVALHNAPAELVKGSAAKKTLGRSLDDNSARNVYLPLDLADGSNPSLRVVSPYLGIFMYRFSEGIIYANASHYTENLVQHIFSATRPNTSATIIDPGDRAWNDPPPKSSVAAHTPRHFASVNIVDITSVQNLMDMRTQLDWYVAPDIVEWHFISIGSRWTKRALTAAGFGFPSDIEGDYDGKKKAGWTPVFSAASIEETVVVDESLREKKGFDKEGRRPLNGSRSSEEDDNGVGRIGTTGAGKRRVPVIIGGIGGLFFHVDIDGALRSAIASIEGR</sequence>
<dbReference type="GO" id="GO:0055085">
    <property type="term" value="P:transmembrane transport"/>
    <property type="evidence" value="ECO:0007669"/>
    <property type="project" value="InterPro"/>
</dbReference>
<dbReference type="EMBL" id="LN891081">
    <property type="protein sequence ID" value="CUS09462.1"/>
    <property type="molecule type" value="Genomic_DNA"/>
</dbReference>
<dbReference type="Proteomes" id="UP001412239">
    <property type="component" value="Unassembled WGS sequence"/>
</dbReference>
<name>A0A292PP83_9PEZI</name>
<evidence type="ECO:0000256" key="4">
    <source>
        <dbReference type="ARBA" id="ARBA00023136"/>
    </source>
</evidence>
<feature type="transmembrane region" description="Helical" evidence="6">
    <location>
        <begin position="95"/>
        <end position="113"/>
    </location>
</feature>
<feature type="transmembrane region" description="Helical" evidence="6">
    <location>
        <begin position="344"/>
        <end position="365"/>
    </location>
</feature>
<organism evidence="8 9">
    <name type="scientific">Tuber aestivum</name>
    <name type="common">summer truffle</name>
    <dbReference type="NCBI Taxonomy" id="59557"/>
    <lineage>
        <taxon>Eukaryota</taxon>
        <taxon>Fungi</taxon>
        <taxon>Dikarya</taxon>
        <taxon>Ascomycota</taxon>
        <taxon>Pezizomycotina</taxon>
        <taxon>Pezizomycetes</taxon>
        <taxon>Pezizales</taxon>
        <taxon>Tuberaceae</taxon>
        <taxon>Tuber</taxon>
    </lineage>
</organism>
<dbReference type="GO" id="GO:0016020">
    <property type="term" value="C:membrane"/>
    <property type="evidence" value="ECO:0007669"/>
    <property type="project" value="UniProtKB-SubCell"/>
</dbReference>
<reference evidence="8" key="1">
    <citation type="submission" date="2015-10" db="EMBL/GenBank/DDBJ databases">
        <authorList>
            <person name="Regsiter A."/>
            <person name="william w."/>
        </authorList>
    </citation>
    <scope>NUCLEOTIDE SEQUENCE</scope>
    <source>
        <strain evidence="8">Montdore</strain>
    </source>
</reference>
<evidence type="ECO:0000313" key="8">
    <source>
        <dbReference type="EMBL" id="CUS09462.1"/>
    </source>
</evidence>
<evidence type="ECO:0000256" key="1">
    <source>
        <dbReference type="ARBA" id="ARBA00004141"/>
    </source>
</evidence>
<feature type="transmembrane region" description="Helical" evidence="6">
    <location>
        <begin position="65"/>
        <end position="83"/>
    </location>
</feature>
<keyword evidence="3 6" id="KW-1133">Transmembrane helix</keyword>
<feature type="domain" description="SLC26A/SulP transporter" evidence="7">
    <location>
        <begin position="92"/>
        <end position="475"/>
    </location>
</feature>
<feature type="region of interest" description="Disordered" evidence="5">
    <location>
        <begin position="748"/>
        <end position="774"/>
    </location>
</feature>
<dbReference type="NCBIfam" id="TIGR00815">
    <property type="entry name" value="sulP"/>
    <property type="match status" value="1"/>
</dbReference>
<feature type="transmembrane region" description="Helical" evidence="6">
    <location>
        <begin position="176"/>
        <end position="196"/>
    </location>
</feature>
<feature type="transmembrane region" description="Helical" evidence="6">
    <location>
        <begin position="407"/>
        <end position="426"/>
    </location>
</feature>
<dbReference type="InterPro" id="IPR011547">
    <property type="entry name" value="SLC26A/SulP_dom"/>
</dbReference>
<feature type="transmembrane region" description="Helical" evidence="6">
    <location>
        <begin position="377"/>
        <end position="395"/>
    </location>
</feature>
<accession>A0A292PP83</accession>
<evidence type="ECO:0000256" key="2">
    <source>
        <dbReference type="ARBA" id="ARBA00022692"/>
    </source>
</evidence>
<evidence type="ECO:0000256" key="5">
    <source>
        <dbReference type="SAM" id="MobiDB-lite"/>
    </source>
</evidence>
<evidence type="ECO:0000259" key="7">
    <source>
        <dbReference type="Pfam" id="PF00916"/>
    </source>
</evidence>